<dbReference type="GO" id="GO:0043235">
    <property type="term" value="C:receptor complex"/>
    <property type="evidence" value="ECO:0007669"/>
    <property type="project" value="TreeGrafter"/>
</dbReference>
<protein>
    <recommendedName>
        <fullName evidence="8">G-protein coupled receptors family 3 profile domain-containing protein</fullName>
    </recommendedName>
</protein>
<dbReference type="Proteomes" id="UP000618051">
    <property type="component" value="Unassembled WGS sequence"/>
</dbReference>
<reference evidence="9" key="1">
    <citation type="submission" date="2020-10" db="EMBL/GenBank/DDBJ databases">
        <title>Feather gene expression reveals the developmental basis of iridescence in African starlings.</title>
        <authorList>
            <person name="Rubenstein D.R."/>
        </authorList>
    </citation>
    <scope>NUCLEOTIDE SEQUENCE</scope>
    <source>
        <strain evidence="9">SS15</strain>
        <tissue evidence="9">Liver</tissue>
    </source>
</reference>
<feature type="transmembrane region" description="Helical" evidence="7">
    <location>
        <begin position="190"/>
        <end position="215"/>
    </location>
</feature>
<evidence type="ECO:0000256" key="6">
    <source>
        <dbReference type="SAM" id="MobiDB-lite"/>
    </source>
</evidence>
<name>A0A835NQX6_9PASS</name>
<accession>A0A835NQX6</accession>
<keyword evidence="4 7" id="KW-1133">Transmembrane helix</keyword>
<dbReference type="CDD" id="cd15279">
    <property type="entry name" value="7tmC_RAIG1_4_GPRC5A_D"/>
    <property type="match status" value="1"/>
</dbReference>
<gene>
    <name evidence="10" type="ORF">IHE44_0012177</name>
    <name evidence="9" type="ORF">IHE44_014070</name>
</gene>
<dbReference type="InterPro" id="IPR051753">
    <property type="entry name" value="RA-inducible_GPCR3"/>
</dbReference>
<dbReference type="PANTHER" id="PTHR14511">
    <property type="entry name" value="G PROTEIN COUPLED RECEPTOR, CLASS C, GROUP 5"/>
    <property type="match status" value="1"/>
</dbReference>
<feature type="transmembrane region" description="Helical" evidence="7">
    <location>
        <begin position="235"/>
        <end position="257"/>
    </location>
</feature>
<keyword evidence="3 7" id="KW-0812">Transmembrane</keyword>
<dbReference type="InterPro" id="IPR017978">
    <property type="entry name" value="GPCR_3_C"/>
</dbReference>
<dbReference type="EMBL" id="JADDUC020000005">
    <property type="protein sequence ID" value="KAI1239069.1"/>
    <property type="molecule type" value="Genomic_DNA"/>
</dbReference>
<feature type="domain" description="G-protein coupled receptors family 3 profile" evidence="8">
    <location>
        <begin position="80"/>
        <end position="325"/>
    </location>
</feature>
<proteinExistence type="inferred from homology"/>
<evidence type="ECO:0000256" key="4">
    <source>
        <dbReference type="ARBA" id="ARBA00022989"/>
    </source>
</evidence>
<feature type="transmembrane region" description="Helical" evidence="7">
    <location>
        <begin position="93"/>
        <end position="112"/>
    </location>
</feature>
<evidence type="ECO:0000313" key="9">
    <source>
        <dbReference type="EMBL" id="KAG0119616.1"/>
    </source>
</evidence>
<evidence type="ECO:0000259" key="8">
    <source>
        <dbReference type="Pfam" id="PF00003"/>
    </source>
</evidence>
<comment type="subcellular location">
    <subcellularLocation>
        <location evidence="1">Membrane</location>
        <topology evidence="1">Multi-pass membrane protein</topology>
    </subcellularLocation>
</comment>
<evidence type="ECO:0000256" key="2">
    <source>
        <dbReference type="ARBA" id="ARBA00007242"/>
    </source>
</evidence>
<dbReference type="GO" id="GO:0070062">
    <property type="term" value="C:extracellular exosome"/>
    <property type="evidence" value="ECO:0007669"/>
    <property type="project" value="TreeGrafter"/>
</dbReference>
<comment type="caution">
    <text evidence="9">The sequence shown here is derived from an EMBL/GenBank/DDBJ whole genome shotgun (WGS) entry which is preliminary data.</text>
</comment>
<dbReference type="Pfam" id="PF00003">
    <property type="entry name" value="7tm_3"/>
    <property type="match status" value="1"/>
</dbReference>
<feature type="transmembrane region" description="Helical" evidence="7">
    <location>
        <begin position="269"/>
        <end position="290"/>
    </location>
</feature>
<evidence type="ECO:0000256" key="7">
    <source>
        <dbReference type="SAM" id="Phobius"/>
    </source>
</evidence>
<dbReference type="GO" id="GO:0030295">
    <property type="term" value="F:protein kinase activator activity"/>
    <property type="evidence" value="ECO:0007669"/>
    <property type="project" value="TreeGrafter"/>
</dbReference>
<comment type="similarity">
    <text evidence="2">Belongs to the G-protein coupled receptor 3 family.</text>
</comment>
<dbReference type="AlphaFoldDB" id="A0A835NQX6"/>
<reference evidence="10 11" key="2">
    <citation type="journal article" date="2021" name="J. Hered.">
        <title>Feather Gene Expression Elucidates the Developmental Basis of Plumage Iridescence in African Starlings.</title>
        <authorList>
            <person name="Rubenstein D.R."/>
            <person name="Corvelo A."/>
            <person name="MacManes M.D."/>
            <person name="Maia R."/>
            <person name="Narzisi G."/>
            <person name="Rousaki A."/>
            <person name="Vandenabeele P."/>
            <person name="Shawkey M.D."/>
            <person name="Solomon J."/>
        </authorList>
    </citation>
    <scope>NUCLEOTIDE SEQUENCE [LARGE SCALE GENOMIC DNA]</scope>
    <source>
        <strain evidence="10">SS15</strain>
    </source>
</reference>
<feature type="transmembrane region" description="Helical" evidence="7">
    <location>
        <begin position="124"/>
        <end position="145"/>
    </location>
</feature>
<dbReference type="PANTHER" id="PTHR14511:SF7">
    <property type="entry name" value="RETINOIC ACID-INDUCED PROTEIN 3"/>
    <property type="match status" value="1"/>
</dbReference>
<feature type="region of interest" description="Disordered" evidence="6">
    <location>
        <begin position="391"/>
        <end position="421"/>
    </location>
</feature>
<evidence type="ECO:0000313" key="10">
    <source>
        <dbReference type="EMBL" id="KAI1239069.1"/>
    </source>
</evidence>
<dbReference type="GO" id="GO:0004930">
    <property type="term" value="F:G protein-coupled receptor activity"/>
    <property type="evidence" value="ECO:0007669"/>
    <property type="project" value="InterPro"/>
</dbReference>
<sequence>MSDLVITSHEGNSIGSDMSGLESVQGSMLGRRQRSLRHSLLLHCREEGEIFGEVVQEGEKMTTSPPPGCGNIGADYHLLCDTEKAWGIVLESLAAAGILITIFLICSLFFLICKVQDNSKRHMISVYFFFLLGTLGVFGLTFAFIIKLNDRTRPTRFFLFGVIFALCFSCLLTHACNLNKLVRGRKPFSWRVLLLFLVSFALVQVVISIEYLVTMFVNQREKFLTMSPEDTNKDFVMLLIYVLFLMALTFLVSMFTFCGSYKSWKRHGAHIFVTILFSIAIWVVWITMLIKGNTDLGKEMWDDPVVAIALVSNGWIFLIMYIVPEICFLTAPLKLEDYPPENDFCQPKFIKQGTGVENRAYTQDEIVQGDLNYSPYASHFQMKAIEPQDDFSIPRPKARTSPYHDYTAPSSLSRDHAEDGEENLDTLTNSFTNCHRPESTSQCALAPEATELGGMRDIICTPIDSGHGPCGFQSLLSLFKEAREPELYTPEKGWHRAHLDYESSQDYQEAG</sequence>
<feature type="transmembrane region" description="Helical" evidence="7">
    <location>
        <begin position="305"/>
        <end position="324"/>
    </location>
</feature>
<feature type="transmembrane region" description="Helical" evidence="7">
    <location>
        <begin position="157"/>
        <end position="178"/>
    </location>
</feature>
<dbReference type="EMBL" id="JADDUC010000082">
    <property type="protein sequence ID" value="KAG0119616.1"/>
    <property type="molecule type" value="Genomic_DNA"/>
</dbReference>
<evidence type="ECO:0000313" key="11">
    <source>
        <dbReference type="Proteomes" id="UP000618051"/>
    </source>
</evidence>
<evidence type="ECO:0000256" key="1">
    <source>
        <dbReference type="ARBA" id="ARBA00004141"/>
    </source>
</evidence>
<keyword evidence="11" id="KW-1185">Reference proteome</keyword>
<evidence type="ECO:0000256" key="3">
    <source>
        <dbReference type="ARBA" id="ARBA00022692"/>
    </source>
</evidence>
<reference evidence="10" key="3">
    <citation type="submission" date="2022-01" db="EMBL/GenBank/DDBJ databases">
        <authorList>
            <person name="Rubenstein D.R."/>
        </authorList>
    </citation>
    <scope>NUCLEOTIDE SEQUENCE</scope>
    <source>
        <strain evidence="10">SS15</strain>
        <tissue evidence="10">Liver</tissue>
    </source>
</reference>
<keyword evidence="5 7" id="KW-0472">Membrane</keyword>
<dbReference type="OrthoDB" id="8701926at2759"/>
<dbReference type="GO" id="GO:0005886">
    <property type="term" value="C:plasma membrane"/>
    <property type="evidence" value="ECO:0007669"/>
    <property type="project" value="TreeGrafter"/>
</dbReference>
<organism evidence="9">
    <name type="scientific">Lamprotornis superbus</name>
    <dbReference type="NCBI Taxonomy" id="245042"/>
    <lineage>
        <taxon>Eukaryota</taxon>
        <taxon>Metazoa</taxon>
        <taxon>Chordata</taxon>
        <taxon>Craniata</taxon>
        <taxon>Vertebrata</taxon>
        <taxon>Euteleostomi</taxon>
        <taxon>Archelosauria</taxon>
        <taxon>Archosauria</taxon>
        <taxon>Dinosauria</taxon>
        <taxon>Saurischia</taxon>
        <taxon>Theropoda</taxon>
        <taxon>Coelurosauria</taxon>
        <taxon>Aves</taxon>
        <taxon>Neognathae</taxon>
        <taxon>Neoaves</taxon>
        <taxon>Telluraves</taxon>
        <taxon>Australaves</taxon>
        <taxon>Passeriformes</taxon>
        <taxon>Sturnidae</taxon>
        <taxon>Lamprotornis</taxon>
    </lineage>
</organism>
<evidence type="ECO:0000256" key="5">
    <source>
        <dbReference type="ARBA" id="ARBA00023136"/>
    </source>
</evidence>